<gene>
    <name evidence="1" type="ORF">EU91_1415</name>
</gene>
<dbReference type="STRING" id="59925.EU91_1415"/>
<dbReference type="AlphaFoldDB" id="A0A0A1Z736"/>
<protein>
    <submittedName>
        <fullName evidence="1">Uncharacterized protein</fullName>
    </submittedName>
</protein>
<proteinExistence type="predicted"/>
<dbReference type="EMBL" id="JNAH01000008">
    <property type="protein sequence ID" value="KGF85315.1"/>
    <property type="molecule type" value="Genomic_DNA"/>
</dbReference>
<evidence type="ECO:0000313" key="1">
    <source>
        <dbReference type="EMBL" id="KGF85315.1"/>
    </source>
</evidence>
<reference evidence="2" key="1">
    <citation type="journal article" date="2014" name="Sci. Data">
        <title>Genomes of diverse isolates of the marine cyanobacterium Prochlorococcus.</title>
        <authorList>
            <person name="Biller S."/>
            <person name="Berube P."/>
            <person name="Thompson J."/>
            <person name="Kelly L."/>
            <person name="Roggensack S."/>
            <person name="Awad L."/>
            <person name="Roache-Johnson K."/>
            <person name="Ding H."/>
            <person name="Giovannoni S.J."/>
            <person name="Moore L.R."/>
            <person name="Chisholm S.W."/>
        </authorList>
    </citation>
    <scope>NUCLEOTIDE SEQUENCE [LARGE SCALE GENOMIC DNA]</scope>
    <source>
        <strain evidence="2">GP2</strain>
    </source>
</reference>
<evidence type="ECO:0000313" key="2">
    <source>
        <dbReference type="Proteomes" id="UP000030598"/>
    </source>
</evidence>
<sequence length="54" mass="6427">MISKEVRVVADYLVEFYANPTTVAVFASSLCWAMREMNMYCFDQEMKRDYEESK</sequence>
<dbReference type="RefSeq" id="WP_193741634.1">
    <property type="nucleotide sequence ID" value="NZ_CP138934.1"/>
</dbReference>
<dbReference type="Proteomes" id="UP000030598">
    <property type="component" value="Unassembled WGS sequence"/>
</dbReference>
<comment type="caution">
    <text evidence="1">The sequence shown here is derived from an EMBL/GenBank/DDBJ whole genome shotgun (WGS) entry which is preliminary data.</text>
</comment>
<accession>A0A0A1Z736</accession>
<organism evidence="1 2">
    <name type="scientific">Prochlorococcus marinus str. GP2</name>
    <dbReference type="NCBI Taxonomy" id="59925"/>
    <lineage>
        <taxon>Bacteria</taxon>
        <taxon>Bacillati</taxon>
        <taxon>Cyanobacteriota</taxon>
        <taxon>Cyanophyceae</taxon>
        <taxon>Synechococcales</taxon>
        <taxon>Prochlorococcaceae</taxon>
        <taxon>Prochlorococcus</taxon>
    </lineage>
</organism>
<name>A0A0A1Z736_PROMR</name>